<feature type="transmembrane region" description="Helical" evidence="7">
    <location>
        <begin position="12"/>
        <end position="30"/>
    </location>
</feature>
<feature type="transmembrane region" description="Helical" evidence="7">
    <location>
        <begin position="254"/>
        <end position="277"/>
    </location>
</feature>
<feature type="transmembrane region" description="Helical" evidence="7">
    <location>
        <begin position="173"/>
        <end position="190"/>
    </location>
</feature>
<organism evidence="8 9">
    <name type="scientific">Sutcliffiella cohnii</name>
    <dbReference type="NCBI Taxonomy" id="33932"/>
    <lineage>
        <taxon>Bacteria</taxon>
        <taxon>Bacillati</taxon>
        <taxon>Bacillota</taxon>
        <taxon>Bacilli</taxon>
        <taxon>Bacillales</taxon>
        <taxon>Bacillaceae</taxon>
        <taxon>Sutcliffiella</taxon>
    </lineage>
</organism>
<dbReference type="Pfam" id="PF00209">
    <property type="entry name" value="SNF"/>
    <property type="match status" value="2"/>
</dbReference>
<accession>A0A223KPP8</accession>
<evidence type="ECO:0000256" key="7">
    <source>
        <dbReference type="SAM" id="Phobius"/>
    </source>
</evidence>
<feature type="transmembrane region" description="Helical" evidence="7">
    <location>
        <begin position="380"/>
        <end position="399"/>
    </location>
</feature>
<evidence type="ECO:0000256" key="1">
    <source>
        <dbReference type="ARBA" id="ARBA00004141"/>
    </source>
</evidence>
<comment type="similarity">
    <text evidence="6">Belongs to the sodium:neurotransmitter symporter (SNF) (TC 2.A.22) family.</text>
</comment>
<evidence type="ECO:0000256" key="6">
    <source>
        <dbReference type="RuleBase" id="RU003732"/>
    </source>
</evidence>
<dbReference type="AlphaFoldDB" id="A0A223KPP8"/>
<feature type="transmembrane region" description="Helical" evidence="7">
    <location>
        <begin position="419"/>
        <end position="441"/>
    </location>
</feature>
<dbReference type="PROSITE" id="PS00610">
    <property type="entry name" value="NA_NEUROTRAN_SYMP_1"/>
    <property type="match status" value="1"/>
</dbReference>
<feature type="transmembrane region" description="Helical" evidence="7">
    <location>
        <begin position="342"/>
        <end position="374"/>
    </location>
</feature>
<keyword evidence="3 6" id="KW-0812">Transmembrane</keyword>
<dbReference type="RefSeq" id="WP_066412690.1">
    <property type="nucleotide sequence ID" value="NZ_CP018866.1"/>
</dbReference>
<dbReference type="InterPro" id="IPR037272">
    <property type="entry name" value="SNS_sf"/>
</dbReference>
<evidence type="ECO:0000256" key="3">
    <source>
        <dbReference type="ARBA" id="ARBA00022692"/>
    </source>
</evidence>
<feature type="transmembrane region" description="Helical" evidence="7">
    <location>
        <begin position="297"/>
        <end position="330"/>
    </location>
</feature>
<feature type="transmembrane region" description="Helical" evidence="7">
    <location>
        <begin position="85"/>
        <end position="115"/>
    </location>
</feature>
<feature type="transmembrane region" description="Helical" evidence="7">
    <location>
        <begin position="210"/>
        <end position="234"/>
    </location>
</feature>
<evidence type="ECO:0000256" key="4">
    <source>
        <dbReference type="ARBA" id="ARBA00022989"/>
    </source>
</evidence>
<protein>
    <recommendedName>
        <fullName evidence="6">Transporter</fullName>
    </recommendedName>
</protein>
<dbReference type="PANTHER" id="PTHR42948">
    <property type="entry name" value="TRANSPORTER"/>
    <property type="match status" value="1"/>
</dbReference>
<evidence type="ECO:0000313" key="9">
    <source>
        <dbReference type="Proteomes" id="UP000215224"/>
    </source>
</evidence>
<name>A0A223KPP8_9BACI</name>
<reference evidence="8 9" key="1">
    <citation type="submission" date="2016-12" db="EMBL/GenBank/DDBJ databases">
        <title>The whole genome sequencing and assembly of Bacillus cohnii DSM 6307T strain.</title>
        <authorList>
            <person name="Lee Y.-J."/>
            <person name="Yi H."/>
            <person name="Bahn Y.-S."/>
            <person name="Kim J.F."/>
            <person name="Lee D.-W."/>
        </authorList>
    </citation>
    <scope>NUCLEOTIDE SEQUENCE [LARGE SCALE GENOMIC DNA]</scope>
    <source>
        <strain evidence="8 9">DSM 6307</strain>
    </source>
</reference>
<dbReference type="KEGG" id="bcoh:BC6307_09485"/>
<sequence length="448" mass="48801">MKQREQWSSKIGFILAAAGSAIGLGAIWKFPYMAGTNGGGVFLLVFLLFTIIIGAPMLLAEFIIGRSTQKNAIHAYKHLAPNSKWHYIGVLGVVASFILLSFYSVVGGWIVTYIVKSFTGQLSNLNANEFGVLFDETIVNGPEVLLAQAFFLLITIVVVQSGIQSGIEKASKILMPLLFILFLVLIGRSLTLEGALEGVRFFLMPDFSQLTSSTFLLALGQSFFALSVGVSIMVTYSSYLQKGEDLVKSTSSVVGLNILISILAGLVIFPAVFALGFQPDEGPGLVFVVLPAVFDQLPFGMFFLVLFLLLLLFATLTSAFSILEIVVSVLVRNKPTNRKKIAWISGAIIFILGIPSALSFGIWSNITIFGFIMFDFADFLVSNMALPIGALFIAIFVGYRIPVSILEDEFFQGSKASKLLFQLWLFAVKYIIPIGIGIIFLHSLGLFS</sequence>
<evidence type="ECO:0000256" key="5">
    <source>
        <dbReference type="ARBA" id="ARBA00023136"/>
    </source>
</evidence>
<dbReference type="NCBIfam" id="NF037979">
    <property type="entry name" value="Na_transp"/>
    <property type="match status" value="1"/>
</dbReference>
<feature type="transmembrane region" description="Helical" evidence="7">
    <location>
        <begin position="42"/>
        <end position="64"/>
    </location>
</feature>
<dbReference type="PROSITE" id="PS50267">
    <property type="entry name" value="NA_NEUROTRAN_SYMP_3"/>
    <property type="match status" value="1"/>
</dbReference>
<keyword evidence="5 7" id="KW-0472">Membrane</keyword>
<proteinExistence type="inferred from homology"/>
<dbReference type="SUPFAM" id="SSF161070">
    <property type="entry name" value="SNF-like"/>
    <property type="match status" value="1"/>
</dbReference>
<dbReference type="CDD" id="cd10336">
    <property type="entry name" value="SLC6sbd_Tyt1-Like"/>
    <property type="match status" value="1"/>
</dbReference>
<evidence type="ECO:0000256" key="2">
    <source>
        <dbReference type="ARBA" id="ARBA00022448"/>
    </source>
</evidence>
<comment type="subcellular location">
    <subcellularLocation>
        <location evidence="1">Membrane</location>
        <topology evidence="1">Multi-pass membrane protein</topology>
    </subcellularLocation>
</comment>
<dbReference type="PANTHER" id="PTHR42948:SF1">
    <property type="entry name" value="TRANSPORTER"/>
    <property type="match status" value="1"/>
</dbReference>
<dbReference type="GO" id="GO:0016020">
    <property type="term" value="C:membrane"/>
    <property type="evidence" value="ECO:0007669"/>
    <property type="project" value="UniProtKB-SubCell"/>
</dbReference>
<dbReference type="InterPro" id="IPR047218">
    <property type="entry name" value="YocR/YhdH-like"/>
</dbReference>
<gene>
    <name evidence="8" type="ORF">BC6307_09485</name>
</gene>
<dbReference type="GO" id="GO:0015293">
    <property type="term" value="F:symporter activity"/>
    <property type="evidence" value="ECO:0007669"/>
    <property type="project" value="UniProtKB-KW"/>
</dbReference>
<evidence type="ECO:0000313" key="8">
    <source>
        <dbReference type="EMBL" id="AST91495.1"/>
    </source>
</evidence>
<keyword evidence="4 7" id="KW-1133">Transmembrane helix</keyword>
<keyword evidence="2 6" id="KW-0813">Transport</keyword>
<dbReference type="EMBL" id="CP018866">
    <property type="protein sequence ID" value="AST91495.1"/>
    <property type="molecule type" value="Genomic_DNA"/>
</dbReference>
<feature type="transmembrane region" description="Helical" evidence="7">
    <location>
        <begin position="144"/>
        <end position="161"/>
    </location>
</feature>
<dbReference type="PRINTS" id="PR00176">
    <property type="entry name" value="NANEUSMPORT"/>
</dbReference>
<dbReference type="Proteomes" id="UP000215224">
    <property type="component" value="Chromosome"/>
</dbReference>
<dbReference type="InterPro" id="IPR000175">
    <property type="entry name" value="Na/ntran_symport"/>
</dbReference>
<keyword evidence="6" id="KW-0769">Symport</keyword>
<keyword evidence="9" id="KW-1185">Reference proteome</keyword>
<dbReference type="STRING" id="1314751.GCA_001591425_00911"/>